<accession>A0ABY3SCD7</accession>
<name>A0ABY3SCD7_9BACL</name>
<dbReference type="SUPFAM" id="SSF53850">
    <property type="entry name" value="Periplasmic binding protein-like II"/>
    <property type="match status" value="1"/>
</dbReference>
<keyword evidence="3" id="KW-1185">Reference proteome</keyword>
<evidence type="ECO:0000313" key="2">
    <source>
        <dbReference type="EMBL" id="UJF31669.1"/>
    </source>
</evidence>
<feature type="domain" description="Solute-binding protein family 5" evidence="1">
    <location>
        <begin position="24"/>
        <end position="159"/>
    </location>
</feature>
<evidence type="ECO:0000259" key="1">
    <source>
        <dbReference type="Pfam" id="PF00496"/>
    </source>
</evidence>
<protein>
    <submittedName>
        <fullName evidence="2">ABC transporter substrate-binding protein</fullName>
    </submittedName>
</protein>
<proteinExistence type="predicted"/>
<dbReference type="PANTHER" id="PTHR30290">
    <property type="entry name" value="PERIPLASMIC BINDING COMPONENT OF ABC TRANSPORTER"/>
    <property type="match status" value="1"/>
</dbReference>
<dbReference type="InterPro" id="IPR039424">
    <property type="entry name" value="SBP_5"/>
</dbReference>
<dbReference type="Gene3D" id="3.10.105.10">
    <property type="entry name" value="Dipeptide-binding Protein, Domain 3"/>
    <property type="match status" value="1"/>
</dbReference>
<dbReference type="Pfam" id="PF00496">
    <property type="entry name" value="SBP_bac_5"/>
    <property type="match status" value="1"/>
</dbReference>
<evidence type="ECO:0000313" key="3">
    <source>
        <dbReference type="Proteomes" id="UP001649230"/>
    </source>
</evidence>
<dbReference type="Proteomes" id="UP001649230">
    <property type="component" value="Chromosome"/>
</dbReference>
<dbReference type="PANTHER" id="PTHR30290:SF72">
    <property type="entry name" value="HTH-TYPE TRANSCRIPTIONAL REGULATOR SGRR"/>
    <property type="match status" value="1"/>
</dbReference>
<dbReference type="EMBL" id="CP090978">
    <property type="protein sequence ID" value="UJF31669.1"/>
    <property type="molecule type" value="Genomic_DNA"/>
</dbReference>
<dbReference type="InterPro" id="IPR000914">
    <property type="entry name" value="SBP_5_dom"/>
</dbReference>
<organism evidence="2 3">
    <name type="scientific">Paenibacillus hexagrammi</name>
    <dbReference type="NCBI Taxonomy" id="2908839"/>
    <lineage>
        <taxon>Bacteria</taxon>
        <taxon>Bacillati</taxon>
        <taxon>Bacillota</taxon>
        <taxon>Bacilli</taxon>
        <taxon>Bacillales</taxon>
        <taxon>Paenibacillaceae</taxon>
        <taxon>Paenibacillus</taxon>
    </lineage>
</organism>
<reference evidence="2 3" key="1">
    <citation type="journal article" date="2024" name="Int. J. Syst. Evol. Microbiol.">
        <title>Paenibacillus hexagrammi sp. nov., a novel bacterium isolated from the gut content of Hexagrammos agrammus.</title>
        <authorList>
            <person name="Jung H.K."/>
            <person name="Kim D.G."/>
            <person name="Zin H."/>
            <person name="Park J."/>
            <person name="Jung H."/>
            <person name="Kim Y.O."/>
            <person name="Kong H.J."/>
            <person name="Kim J.W."/>
            <person name="Kim Y.S."/>
        </authorList>
    </citation>
    <scope>NUCLEOTIDE SEQUENCE [LARGE SCALE GENOMIC DNA]</scope>
    <source>
        <strain evidence="2 3">YPD9-1</strain>
    </source>
</reference>
<dbReference type="RefSeq" id="WP_235118014.1">
    <property type="nucleotide sequence ID" value="NZ_CP090978.1"/>
</dbReference>
<sequence length="268" mass="31031">MISEHEDPGLPPGLEEKDAEWNSIDRLVLGCSLLTFNMNKEGPQQHILFRKAIDLLLDREGMIKELGGSRVLPAKGFLPDTHMIVSNPEYHLVEAKRLLSEMGYKGEQLCIYIYPQHEQDALWIRNQCALAGIQVNVLVCSEQEMVDLPHIKKADMILYQVIMESGYELHLIEALEQRNSYVRVHMDDSMIEAVEQRVADLLAEPDQETRIRQMDAIYVDLQKEKTFLFVLHRFFRTSYHSSIRGIKISDLGWVDFRRVWFAQASSDK</sequence>
<gene>
    <name evidence="2" type="ORF">L0M14_17985</name>
</gene>